<organism evidence="1 2">
    <name type="scientific">Bacteroides mediterraneensis</name>
    <dbReference type="NCBI Taxonomy" id="1841856"/>
    <lineage>
        <taxon>Bacteria</taxon>
        <taxon>Pseudomonadati</taxon>
        <taxon>Bacteroidota</taxon>
        <taxon>Bacteroidia</taxon>
        <taxon>Bacteroidales</taxon>
        <taxon>Bacteroidaceae</taxon>
        <taxon>Bacteroides</taxon>
    </lineage>
</organism>
<dbReference type="InterPro" id="IPR027417">
    <property type="entry name" value="P-loop_NTPase"/>
</dbReference>
<evidence type="ECO:0000313" key="1">
    <source>
        <dbReference type="EMBL" id="MBM6759890.1"/>
    </source>
</evidence>
<reference evidence="1 2" key="1">
    <citation type="journal article" date="2021" name="Sci. Rep.">
        <title>The distribution of antibiotic resistance genes in chicken gut microbiota commensals.</title>
        <authorList>
            <person name="Juricova H."/>
            <person name="Matiasovicova J."/>
            <person name="Kubasova T."/>
            <person name="Cejkova D."/>
            <person name="Rychlik I."/>
        </authorList>
    </citation>
    <scope>NUCLEOTIDE SEQUENCE [LARGE SCALE GENOMIC DNA]</scope>
    <source>
        <strain evidence="1 2">An801</strain>
    </source>
</reference>
<evidence type="ECO:0000313" key="2">
    <source>
        <dbReference type="Proteomes" id="UP000703295"/>
    </source>
</evidence>
<dbReference type="SUPFAM" id="SSF52540">
    <property type="entry name" value="P-loop containing nucleoside triphosphate hydrolases"/>
    <property type="match status" value="1"/>
</dbReference>
<accession>A0ABS2EYW7</accession>
<protein>
    <submittedName>
        <fullName evidence="1">Uncharacterized protein</fullName>
    </submittedName>
</protein>
<dbReference type="InterPro" id="IPR008571">
    <property type="entry name" value="HerA-like"/>
</dbReference>
<name>A0ABS2EYW7_9BACE</name>
<comment type="caution">
    <text evidence="1">The sequence shown here is derived from an EMBL/GenBank/DDBJ whole genome shotgun (WGS) entry which is preliminary data.</text>
</comment>
<dbReference type="PANTHER" id="PTHR42957:SF1">
    <property type="entry name" value="HELICASE MJ1565-RELATED"/>
    <property type="match status" value="1"/>
</dbReference>
<gene>
    <name evidence="1" type="ORF">H6A31_14670</name>
</gene>
<sequence length="343" mass="38977">MLTSKEGINNVGGKNVGMLVFDYKGDYKDQKFLDTVGGFVYKNKLPFNPLKLIVNDDVMDMNLPAITADRISDSLAKAYGLGLKQQNSIKQTIVDAYFDAGITEDSSTWNNNPPTINKVIDMYLDTYDTNDKAFALLSNLRDYNVFTKDNNSCVSLLEWLDAVRVFDLTIYSDETKRVVVSLLLDLFFAEMKQLGESKQENGLRELRAMILVDEAREFMSKDFNSLRGIISQGRMFGVGMILATQYVSDFRTQKEDYSQSILSWMIHHVNSISKSEIASIFGASDQNSDRYMDFINKAKLFESVCKIGSRVEGVRDLPFFELIDKDDRFNLKDNAHEVSPECK</sequence>
<proteinExistence type="predicted"/>
<dbReference type="PANTHER" id="PTHR42957">
    <property type="entry name" value="HELICASE MJ1565-RELATED"/>
    <property type="match status" value="1"/>
</dbReference>
<dbReference type="RefSeq" id="WP_204477520.1">
    <property type="nucleotide sequence ID" value="NZ_JACJJW010000084.1"/>
</dbReference>
<dbReference type="EMBL" id="JACJJW010000084">
    <property type="protein sequence ID" value="MBM6759890.1"/>
    <property type="molecule type" value="Genomic_DNA"/>
</dbReference>
<keyword evidence="2" id="KW-1185">Reference proteome</keyword>
<dbReference type="Proteomes" id="UP000703295">
    <property type="component" value="Unassembled WGS sequence"/>
</dbReference>
<dbReference type="Gene3D" id="3.40.50.300">
    <property type="entry name" value="P-loop containing nucleotide triphosphate hydrolases"/>
    <property type="match status" value="1"/>
</dbReference>